<keyword evidence="1" id="KW-0732">Signal</keyword>
<feature type="chain" id="PRO_5032755161" evidence="1">
    <location>
        <begin position="20"/>
        <end position="214"/>
    </location>
</feature>
<evidence type="ECO:0000313" key="3">
    <source>
        <dbReference type="Proteomes" id="UP000596742"/>
    </source>
</evidence>
<protein>
    <submittedName>
        <fullName evidence="2">Uncharacterized protein</fullName>
    </submittedName>
</protein>
<accession>A0A8B6EWY8</accession>
<name>A0A8B6EWY8_MYTGA</name>
<dbReference type="OrthoDB" id="6110718at2759"/>
<feature type="signal peptide" evidence="1">
    <location>
        <begin position="1"/>
        <end position="19"/>
    </location>
</feature>
<evidence type="ECO:0000313" key="2">
    <source>
        <dbReference type="EMBL" id="VDI40070.1"/>
    </source>
</evidence>
<dbReference type="AlphaFoldDB" id="A0A8B6EWY8"/>
<proteinExistence type="predicted"/>
<keyword evidence="3" id="KW-1185">Reference proteome</keyword>
<evidence type="ECO:0000256" key="1">
    <source>
        <dbReference type="SAM" id="SignalP"/>
    </source>
</evidence>
<reference evidence="2" key="1">
    <citation type="submission" date="2018-11" db="EMBL/GenBank/DDBJ databases">
        <authorList>
            <person name="Alioto T."/>
            <person name="Alioto T."/>
        </authorList>
    </citation>
    <scope>NUCLEOTIDE SEQUENCE</scope>
</reference>
<organism evidence="2 3">
    <name type="scientific">Mytilus galloprovincialis</name>
    <name type="common">Mediterranean mussel</name>
    <dbReference type="NCBI Taxonomy" id="29158"/>
    <lineage>
        <taxon>Eukaryota</taxon>
        <taxon>Metazoa</taxon>
        <taxon>Spiralia</taxon>
        <taxon>Lophotrochozoa</taxon>
        <taxon>Mollusca</taxon>
        <taxon>Bivalvia</taxon>
        <taxon>Autobranchia</taxon>
        <taxon>Pteriomorphia</taxon>
        <taxon>Mytilida</taxon>
        <taxon>Mytiloidea</taxon>
        <taxon>Mytilidae</taxon>
        <taxon>Mytilinae</taxon>
        <taxon>Mytilus</taxon>
    </lineage>
</organism>
<gene>
    <name evidence="2" type="ORF">MGAL_10B030860</name>
</gene>
<dbReference type="EMBL" id="UYJE01005761">
    <property type="protein sequence ID" value="VDI40070.1"/>
    <property type="molecule type" value="Genomic_DNA"/>
</dbReference>
<sequence length="214" mass="24117">MKNTLFLLAVLCFVHEAVGIKRFLFDNSCTEGERRWEKCYGCTCKHEKHLECLDCHRCKGLSCDEQTEAPKTHAPHITHAPHATHAPHTSTCDIVAVFDAVARNQFVNNSRAAQCPTDGRHDNDALVMTLCNAPVSSKWVEGEQVLMKNGTCSELANPYTPVFYHPRRNVRQAGILISCDGNEIKVFHQECDTTPEVLHVKSEPLDKIYILTWT</sequence>
<comment type="caution">
    <text evidence="2">The sequence shown here is derived from an EMBL/GenBank/DDBJ whole genome shotgun (WGS) entry which is preliminary data.</text>
</comment>
<dbReference type="Proteomes" id="UP000596742">
    <property type="component" value="Unassembled WGS sequence"/>
</dbReference>